<keyword evidence="2" id="KW-0812">Transmembrane</keyword>
<proteinExistence type="predicted"/>
<evidence type="ECO:0000313" key="4">
    <source>
        <dbReference type="EMBL" id="KAF9873704.1"/>
    </source>
</evidence>
<feature type="chain" id="PRO_5040338284" description="Extracellular membrane protein CFEM domain-containing protein" evidence="3">
    <location>
        <begin position="27"/>
        <end position="539"/>
    </location>
</feature>
<dbReference type="Proteomes" id="UP000781932">
    <property type="component" value="Unassembled WGS sequence"/>
</dbReference>
<feature type="transmembrane region" description="Helical" evidence="2">
    <location>
        <begin position="192"/>
        <end position="213"/>
    </location>
</feature>
<feature type="compositionally biased region" description="Polar residues" evidence="1">
    <location>
        <begin position="300"/>
        <end position="325"/>
    </location>
</feature>
<dbReference type="EMBL" id="JAATWM020000030">
    <property type="protein sequence ID" value="KAF9873704.1"/>
    <property type="molecule type" value="Genomic_DNA"/>
</dbReference>
<keyword evidence="5" id="KW-1185">Reference proteome</keyword>
<feature type="compositionally biased region" description="Low complexity" evidence="1">
    <location>
        <begin position="289"/>
        <end position="299"/>
    </location>
</feature>
<evidence type="ECO:0008006" key="6">
    <source>
        <dbReference type="Google" id="ProtNLM"/>
    </source>
</evidence>
<sequence length="539" mass="56268">MSSRHRNRILPPSSLLLSYLASASYAAFTNDFSAYPASSRSCLNTAATASGCTGDTVSEMNHCLCGNGGNFVLSAAACVSKTDHDELDDVYEMLLTSCTDSKTPLGVSQAEFLGAGDSTTSSSSTTLATSTTTPSTASTTSYVPLTTYKSVANGVTVTVTRGIESVPTGTNVGKGSSNSDDSGSGEGSGRTALAAGLVGGVAIVLAILAFLCYRKKKQRQQRAANTGPGGKFAALSSATSLTTMSSPPQGAATTAGAAATTQYHNVNDQRPDTAGGSMPMAATPGWNPQHQPSQQQQRQEGNLSPQYWQQQNGQHSGSWPSPVSNGGTGTWGQHGVSPVSQYPPGSRGSPSMQNGTWNGQTSNGRDLTWNGQAAAQNGTWNSHNHNSPPDGTWNAQAVPHSQNSPPNGTWNAQPVPVPAPIPHPTGTATTPVFELPGDHILAVEADSTPIGPAQPAPAQQQHQHHQHQQYQTPLSARPSSSIQSTPQMQVAHPAQPAPAHYGMQRQVDDALQISRVELPPPRYEGPRSPEWVSEDKKFG</sequence>
<evidence type="ECO:0000256" key="3">
    <source>
        <dbReference type="SAM" id="SignalP"/>
    </source>
</evidence>
<gene>
    <name evidence="4" type="ORF">CkaCkLH20_08814</name>
</gene>
<feature type="region of interest" description="Disordered" evidence="1">
    <location>
        <begin position="266"/>
        <end position="433"/>
    </location>
</feature>
<dbReference type="OrthoDB" id="5311469at2759"/>
<feature type="compositionally biased region" description="Polar residues" evidence="1">
    <location>
        <begin position="470"/>
        <end position="485"/>
    </location>
</feature>
<feature type="signal peptide" evidence="3">
    <location>
        <begin position="1"/>
        <end position="26"/>
    </location>
</feature>
<keyword evidence="2" id="KW-0472">Membrane</keyword>
<feature type="compositionally biased region" description="Polar residues" evidence="1">
    <location>
        <begin position="348"/>
        <end position="412"/>
    </location>
</feature>
<feature type="region of interest" description="Disordered" evidence="1">
    <location>
        <begin position="116"/>
        <end position="139"/>
    </location>
</feature>
<feature type="compositionally biased region" description="Low complexity" evidence="1">
    <location>
        <begin position="486"/>
        <end position="499"/>
    </location>
</feature>
<dbReference type="GeneID" id="62164603"/>
<dbReference type="AlphaFoldDB" id="A0A9P6LF16"/>
<feature type="region of interest" description="Disordered" evidence="1">
    <location>
        <begin position="165"/>
        <end position="189"/>
    </location>
</feature>
<name>A0A9P6LF16_9PEZI</name>
<evidence type="ECO:0000256" key="2">
    <source>
        <dbReference type="SAM" id="Phobius"/>
    </source>
</evidence>
<feature type="compositionally biased region" description="Low complexity" evidence="1">
    <location>
        <begin position="173"/>
        <end position="182"/>
    </location>
</feature>
<feature type="compositionally biased region" description="Low complexity" evidence="1">
    <location>
        <begin position="118"/>
        <end position="139"/>
    </location>
</feature>
<keyword evidence="2" id="KW-1133">Transmembrane helix</keyword>
<feature type="region of interest" description="Disordered" evidence="1">
    <location>
        <begin position="447"/>
        <end position="539"/>
    </location>
</feature>
<comment type="caution">
    <text evidence="4">The sequence shown here is derived from an EMBL/GenBank/DDBJ whole genome shotgun (WGS) entry which is preliminary data.</text>
</comment>
<organism evidence="4 5">
    <name type="scientific">Colletotrichum karsti</name>
    <dbReference type="NCBI Taxonomy" id="1095194"/>
    <lineage>
        <taxon>Eukaryota</taxon>
        <taxon>Fungi</taxon>
        <taxon>Dikarya</taxon>
        <taxon>Ascomycota</taxon>
        <taxon>Pezizomycotina</taxon>
        <taxon>Sordariomycetes</taxon>
        <taxon>Hypocreomycetidae</taxon>
        <taxon>Glomerellales</taxon>
        <taxon>Glomerellaceae</taxon>
        <taxon>Colletotrichum</taxon>
        <taxon>Colletotrichum boninense species complex</taxon>
    </lineage>
</organism>
<reference evidence="4" key="2">
    <citation type="submission" date="2020-11" db="EMBL/GenBank/DDBJ databases">
        <title>Whole genome sequencing of Colletotrichum sp.</title>
        <authorList>
            <person name="Li H."/>
        </authorList>
    </citation>
    <scope>NUCLEOTIDE SEQUENCE</scope>
    <source>
        <strain evidence="4">CkLH20</strain>
    </source>
</reference>
<evidence type="ECO:0000256" key="1">
    <source>
        <dbReference type="SAM" id="MobiDB-lite"/>
    </source>
</evidence>
<protein>
    <recommendedName>
        <fullName evidence="6">Extracellular membrane protein CFEM domain-containing protein</fullName>
    </recommendedName>
</protein>
<keyword evidence="3" id="KW-0732">Signal</keyword>
<reference evidence="4" key="1">
    <citation type="submission" date="2020-03" db="EMBL/GenBank/DDBJ databases">
        <authorList>
            <person name="He L."/>
        </authorList>
    </citation>
    <scope>NUCLEOTIDE SEQUENCE</scope>
    <source>
        <strain evidence="4">CkLH20</strain>
    </source>
</reference>
<accession>A0A9P6LF16</accession>
<evidence type="ECO:0000313" key="5">
    <source>
        <dbReference type="Proteomes" id="UP000781932"/>
    </source>
</evidence>
<dbReference type="RefSeq" id="XP_038743165.1">
    <property type="nucleotide sequence ID" value="XM_038891529.1"/>
</dbReference>